<dbReference type="PANTHER" id="PTHR43646">
    <property type="entry name" value="GLYCOSYLTRANSFERASE"/>
    <property type="match status" value="1"/>
</dbReference>
<dbReference type="Gene3D" id="3.90.550.10">
    <property type="entry name" value="Spore Coat Polysaccharide Biosynthesis Protein SpsA, Chain A"/>
    <property type="match status" value="1"/>
</dbReference>
<dbReference type="EC" id="2.4.-.-" evidence="7"/>
<keyword evidence="4 7" id="KW-0808">Transferase</keyword>
<dbReference type="GO" id="GO:0016757">
    <property type="term" value="F:glycosyltransferase activity"/>
    <property type="evidence" value="ECO:0007669"/>
    <property type="project" value="UniProtKB-KW"/>
</dbReference>
<evidence type="ECO:0000313" key="8">
    <source>
        <dbReference type="Proteomes" id="UP000675968"/>
    </source>
</evidence>
<dbReference type="Proteomes" id="UP000675968">
    <property type="component" value="Unassembled WGS sequence"/>
</dbReference>
<comment type="subcellular location">
    <subcellularLocation>
        <location evidence="1">Cell membrane</location>
    </subcellularLocation>
</comment>
<feature type="domain" description="Glycosyltransferase 2-like" evidence="6">
    <location>
        <begin position="15"/>
        <end position="151"/>
    </location>
</feature>
<evidence type="ECO:0000256" key="2">
    <source>
        <dbReference type="ARBA" id="ARBA00022475"/>
    </source>
</evidence>
<dbReference type="SUPFAM" id="SSF53448">
    <property type="entry name" value="Nucleotide-diphospho-sugar transferases"/>
    <property type="match status" value="1"/>
</dbReference>
<evidence type="ECO:0000256" key="5">
    <source>
        <dbReference type="ARBA" id="ARBA00023136"/>
    </source>
</evidence>
<dbReference type="AlphaFoldDB" id="A0A8T4L5X6"/>
<organism evidence="7 8">
    <name type="scientific">Candidatus Iainarchaeum sp</name>
    <dbReference type="NCBI Taxonomy" id="3101447"/>
    <lineage>
        <taxon>Archaea</taxon>
        <taxon>Candidatus Iainarchaeota</taxon>
        <taxon>Candidatus Iainarchaeia</taxon>
        <taxon>Candidatus Iainarchaeales</taxon>
        <taxon>Candidatus Iainarchaeaceae</taxon>
        <taxon>Candidatus Iainarchaeum</taxon>
    </lineage>
</organism>
<evidence type="ECO:0000313" key="7">
    <source>
        <dbReference type="EMBL" id="MBS3060949.1"/>
    </source>
</evidence>
<evidence type="ECO:0000259" key="6">
    <source>
        <dbReference type="Pfam" id="PF00535"/>
    </source>
</evidence>
<keyword evidence="2" id="KW-1003">Cell membrane</keyword>
<keyword evidence="5" id="KW-0472">Membrane</keyword>
<sequence length="245" mass="27735">MVSLKKNSADPPVVSVIVCSLNEEKRIENCLSHLQDQDFSGAYEIILADGCSEDKTVEIAKRMGVRVVLEKRRSIAFERQAGAKAAKGNFLLFTDADSSAPRNWVSNFMKAFRKYPTAAFVYGPVYPNDASGLEKSLPNIFMPVFLTVFHFLRLNSPIGSNIGIPKIIFDDVGGFDTHLITCEDLDLAKRCRKFGKVILDLNVKMFVSQRRIKAWGLWKYVTFHIFNGIGFHLFGKARRDYEDIR</sequence>
<dbReference type="GO" id="GO:0005886">
    <property type="term" value="C:plasma membrane"/>
    <property type="evidence" value="ECO:0007669"/>
    <property type="project" value="UniProtKB-SubCell"/>
</dbReference>
<dbReference type="InterPro" id="IPR029044">
    <property type="entry name" value="Nucleotide-diphossugar_trans"/>
</dbReference>
<proteinExistence type="predicted"/>
<protein>
    <submittedName>
        <fullName evidence="7">Glycosyltransferase</fullName>
        <ecNumber evidence="7">2.4.-.-</ecNumber>
    </submittedName>
</protein>
<gene>
    <name evidence="7" type="ORF">J4215_00015</name>
</gene>
<accession>A0A8T4L5X6</accession>
<reference evidence="7" key="1">
    <citation type="submission" date="2021-03" db="EMBL/GenBank/DDBJ databases">
        <authorList>
            <person name="Jaffe A."/>
        </authorList>
    </citation>
    <scope>NUCLEOTIDE SEQUENCE</scope>
    <source>
        <strain evidence="7">RIFCSPLOWO2_01_FULL_AR10_48_17</strain>
    </source>
</reference>
<evidence type="ECO:0000256" key="4">
    <source>
        <dbReference type="ARBA" id="ARBA00022679"/>
    </source>
</evidence>
<name>A0A8T4L5X6_9ARCH</name>
<dbReference type="InterPro" id="IPR001173">
    <property type="entry name" value="Glyco_trans_2-like"/>
</dbReference>
<dbReference type="PANTHER" id="PTHR43646:SF2">
    <property type="entry name" value="GLYCOSYLTRANSFERASE 2-LIKE DOMAIN-CONTAINING PROTEIN"/>
    <property type="match status" value="1"/>
</dbReference>
<evidence type="ECO:0000256" key="1">
    <source>
        <dbReference type="ARBA" id="ARBA00004236"/>
    </source>
</evidence>
<evidence type="ECO:0000256" key="3">
    <source>
        <dbReference type="ARBA" id="ARBA00022676"/>
    </source>
</evidence>
<reference evidence="7" key="2">
    <citation type="submission" date="2021-05" db="EMBL/GenBank/DDBJ databases">
        <title>Protein family content uncovers lineage relationships and bacterial pathway maintenance mechanisms in DPANN archaea.</title>
        <authorList>
            <person name="Castelle C.J."/>
            <person name="Meheust R."/>
            <person name="Jaffe A.L."/>
            <person name="Seitz K."/>
            <person name="Gong X."/>
            <person name="Baker B.J."/>
            <person name="Banfield J.F."/>
        </authorList>
    </citation>
    <scope>NUCLEOTIDE SEQUENCE</scope>
    <source>
        <strain evidence="7">RIFCSPLOWO2_01_FULL_AR10_48_17</strain>
    </source>
</reference>
<dbReference type="EMBL" id="JAGVWC010000001">
    <property type="protein sequence ID" value="MBS3060949.1"/>
    <property type="molecule type" value="Genomic_DNA"/>
</dbReference>
<dbReference type="Pfam" id="PF00535">
    <property type="entry name" value="Glycos_transf_2"/>
    <property type="match status" value="1"/>
</dbReference>
<keyword evidence="3 7" id="KW-0328">Glycosyltransferase</keyword>
<comment type="caution">
    <text evidence="7">The sequence shown here is derived from an EMBL/GenBank/DDBJ whole genome shotgun (WGS) entry which is preliminary data.</text>
</comment>